<protein>
    <submittedName>
        <fullName evidence="1">Uncharacterized protein</fullName>
    </submittedName>
</protein>
<dbReference type="RefSeq" id="WP_344507487.1">
    <property type="nucleotide sequence ID" value="NZ_BAAAQD010000017.1"/>
</dbReference>
<proteinExistence type="predicted"/>
<name>A0ABN2BP71_9ACTN</name>
<comment type="caution">
    <text evidence="1">The sequence shown here is derived from an EMBL/GenBank/DDBJ whole genome shotgun (WGS) entry which is preliminary data.</text>
</comment>
<dbReference type="EMBL" id="BAAAQD010000017">
    <property type="protein sequence ID" value="GAA1543430.1"/>
    <property type="molecule type" value="Genomic_DNA"/>
</dbReference>
<sequence length="100" mass="11228">MDYAIIYPADLDEYDWYMTGKKGWIDVTVRWDGGEQLLEFYDPVRLGQCIEDDIRRAGRFFGRNVIVVPEVTEAAIEAAVVALAARDFVDIAPNQGMAGP</sequence>
<dbReference type="Proteomes" id="UP001501470">
    <property type="component" value="Unassembled WGS sequence"/>
</dbReference>
<accession>A0ABN2BP71</accession>
<reference evidence="1 2" key="1">
    <citation type="journal article" date="2019" name="Int. J. Syst. Evol. Microbiol.">
        <title>The Global Catalogue of Microorganisms (GCM) 10K type strain sequencing project: providing services to taxonomists for standard genome sequencing and annotation.</title>
        <authorList>
            <consortium name="The Broad Institute Genomics Platform"/>
            <consortium name="The Broad Institute Genome Sequencing Center for Infectious Disease"/>
            <person name="Wu L."/>
            <person name="Ma J."/>
        </authorList>
    </citation>
    <scope>NUCLEOTIDE SEQUENCE [LARGE SCALE GENOMIC DNA]</scope>
    <source>
        <strain evidence="1 2">JCM 15933</strain>
    </source>
</reference>
<organism evidence="1 2">
    <name type="scientific">Dactylosporangium maewongense</name>
    <dbReference type="NCBI Taxonomy" id="634393"/>
    <lineage>
        <taxon>Bacteria</taxon>
        <taxon>Bacillati</taxon>
        <taxon>Actinomycetota</taxon>
        <taxon>Actinomycetes</taxon>
        <taxon>Micromonosporales</taxon>
        <taxon>Micromonosporaceae</taxon>
        <taxon>Dactylosporangium</taxon>
    </lineage>
</organism>
<evidence type="ECO:0000313" key="2">
    <source>
        <dbReference type="Proteomes" id="UP001501470"/>
    </source>
</evidence>
<evidence type="ECO:0000313" key="1">
    <source>
        <dbReference type="EMBL" id="GAA1543430.1"/>
    </source>
</evidence>
<gene>
    <name evidence="1" type="ORF">GCM10009827_073870</name>
</gene>
<keyword evidence="2" id="KW-1185">Reference proteome</keyword>